<evidence type="ECO:0000256" key="10">
    <source>
        <dbReference type="ARBA" id="ARBA00023180"/>
    </source>
</evidence>
<evidence type="ECO:0000259" key="16">
    <source>
        <dbReference type="PROSITE" id="PS51767"/>
    </source>
</evidence>
<keyword evidence="15" id="KW-1133">Transmembrane helix</keyword>
<dbReference type="InterPro" id="IPR032799">
    <property type="entry name" value="TAXi_C"/>
</dbReference>
<dbReference type="GO" id="GO:0004190">
    <property type="term" value="F:aspartic-type endopeptidase activity"/>
    <property type="evidence" value="ECO:0007669"/>
    <property type="project" value="UniProtKB-KW"/>
</dbReference>
<dbReference type="InterPro" id="IPR032861">
    <property type="entry name" value="TAXi_N"/>
</dbReference>
<dbReference type="GO" id="GO:0006508">
    <property type="term" value="P:proteolysis"/>
    <property type="evidence" value="ECO:0007669"/>
    <property type="project" value="UniProtKB-KW"/>
</dbReference>
<dbReference type="PROSITE" id="PS00141">
    <property type="entry name" value="ASP_PROTEASE"/>
    <property type="match status" value="2"/>
</dbReference>
<evidence type="ECO:0000256" key="11">
    <source>
        <dbReference type="ARBA" id="ARBA00023288"/>
    </source>
</evidence>
<evidence type="ECO:0000256" key="1">
    <source>
        <dbReference type="ARBA" id="ARBA00004609"/>
    </source>
</evidence>
<dbReference type="PROSITE" id="PS51767">
    <property type="entry name" value="PEPTIDASE_A1"/>
    <property type="match status" value="1"/>
</dbReference>
<protein>
    <submittedName>
        <fullName evidence="17">BnaC07g06640D protein</fullName>
    </submittedName>
</protein>
<dbReference type="Gene3D" id="2.40.70.10">
    <property type="entry name" value="Acid Proteases"/>
    <property type="match status" value="2"/>
</dbReference>
<evidence type="ECO:0000256" key="9">
    <source>
        <dbReference type="ARBA" id="ARBA00023136"/>
    </source>
</evidence>
<dbReference type="Pfam" id="PF14543">
    <property type="entry name" value="TAXi_N"/>
    <property type="match status" value="1"/>
</dbReference>
<dbReference type="PaxDb" id="3708-A0A078G2T2"/>
<keyword evidence="7 13" id="KW-0064">Aspartyl protease</keyword>
<name>A0A078G2T2_BRANA</name>
<feature type="active site" evidence="12">
    <location>
        <position position="213"/>
    </location>
</feature>
<proteinExistence type="inferred from homology"/>
<evidence type="ECO:0000256" key="15">
    <source>
        <dbReference type="SAM" id="Phobius"/>
    </source>
</evidence>
<dbReference type="Proteomes" id="UP000028999">
    <property type="component" value="Unassembled WGS sequence"/>
</dbReference>
<dbReference type="PANTHER" id="PTHR13683">
    <property type="entry name" value="ASPARTYL PROTEASES"/>
    <property type="match status" value="1"/>
</dbReference>
<evidence type="ECO:0000256" key="3">
    <source>
        <dbReference type="ARBA" id="ARBA00022475"/>
    </source>
</evidence>
<keyword evidence="15" id="KW-0812">Transmembrane</keyword>
<comment type="similarity">
    <text evidence="2 13">Belongs to the peptidase A1 family.</text>
</comment>
<dbReference type="SUPFAM" id="SSF50630">
    <property type="entry name" value="Acid proteases"/>
    <property type="match status" value="1"/>
</dbReference>
<keyword evidence="18" id="KW-1185">Reference proteome</keyword>
<feature type="compositionally biased region" description="Low complexity" evidence="14">
    <location>
        <begin position="545"/>
        <end position="564"/>
    </location>
</feature>
<keyword evidence="6" id="KW-0732">Signal</keyword>
<sequence length="603" mass="66075">MTPGPTSTTSTLTIAISEVEKEKIDLKAQRNNTKREESFIASSSTILPSCLISRFRIKILITSYRILGKFPAFSLRKFPRSRRRSSEGTTAMVVYSSCRIMLLGLIIVVISSWVLDKAQAFGEFGFEFHHRFSDRVVGALPGDGLPSRGSTQYYRVMAHRDRVIRGRRLATQDQSLVSFADGNETVRVDALGFLHYANVTVGTPSDWFLVALDTGSDLFWLPCDCTNCVRELKRPGGSSVKLNIYSPNASSTSAKVPCNSSLCTRGDRCASPNSNCPYQIRYLSNGTSSTGVLVEDVLHLVSNDKNSKAIPARVTLGCGQVQTGVFHDGAAPNGLFGLGLEDISVPSVLAKEGIATNSFSMCFGNDGAGRISFGDRGSVDQRETPLNIRQPHPTYNITVTQISVGGNTGDLEFDAVFDSGTSFTYLTAEAYTLITESFNSLALDKRYQTDSELPFEYCYALSPNKESFQYPAVNLTMKGGGSYPVYHPLVVIPMKDTDVYCLGVMKIEDISIIGQNFMTGYRVVFDREKLVLGWKESDCYTGETSARALPSNRSSSSARPPASSFEPEATNIPSQRPSTSSSTYYSLSLTVSFFYFFSVLAFL</sequence>
<dbReference type="InterPro" id="IPR001461">
    <property type="entry name" value="Aspartic_peptidase_A1"/>
</dbReference>
<keyword evidence="5 13" id="KW-0645">Protease</keyword>
<evidence type="ECO:0000256" key="7">
    <source>
        <dbReference type="ARBA" id="ARBA00022750"/>
    </source>
</evidence>
<dbReference type="EMBL" id="LK032112">
    <property type="protein sequence ID" value="CDY20815.1"/>
    <property type="molecule type" value="Genomic_DNA"/>
</dbReference>
<dbReference type="GO" id="GO:0005886">
    <property type="term" value="C:plasma membrane"/>
    <property type="evidence" value="ECO:0007669"/>
    <property type="project" value="UniProtKB-SubCell"/>
</dbReference>
<feature type="active site" evidence="12">
    <location>
        <position position="418"/>
    </location>
</feature>
<dbReference type="InterPro" id="IPR033121">
    <property type="entry name" value="PEPTIDASE_A1"/>
</dbReference>
<keyword evidence="9 15" id="KW-0472">Membrane</keyword>
<feature type="region of interest" description="Disordered" evidence="14">
    <location>
        <begin position="545"/>
        <end position="580"/>
    </location>
</feature>
<evidence type="ECO:0000256" key="8">
    <source>
        <dbReference type="ARBA" id="ARBA00022801"/>
    </source>
</evidence>
<dbReference type="PANTHER" id="PTHR13683:SF826">
    <property type="entry name" value="ASPARTYL PROTEASE FAMILY PROTEIN 1"/>
    <property type="match status" value="1"/>
</dbReference>
<gene>
    <name evidence="17" type="primary">BnaC07g06640D</name>
    <name evidence="17" type="ORF">GSBRNA2T00013076001</name>
</gene>
<keyword evidence="11" id="KW-0449">Lipoprotein</keyword>
<dbReference type="InterPro" id="IPR021109">
    <property type="entry name" value="Peptidase_aspartic_dom_sf"/>
</dbReference>
<dbReference type="InterPro" id="IPR001969">
    <property type="entry name" value="Aspartic_peptidase_AS"/>
</dbReference>
<evidence type="ECO:0000256" key="6">
    <source>
        <dbReference type="ARBA" id="ARBA00022729"/>
    </source>
</evidence>
<dbReference type="Gramene" id="CDY20815">
    <property type="protein sequence ID" value="CDY20815"/>
    <property type="gene ID" value="GSBRNA2T00013076001"/>
</dbReference>
<keyword evidence="10" id="KW-0325">Glycoprotein</keyword>
<organism evidence="17 18">
    <name type="scientific">Brassica napus</name>
    <name type="common">Rape</name>
    <dbReference type="NCBI Taxonomy" id="3708"/>
    <lineage>
        <taxon>Eukaryota</taxon>
        <taxon>Viridiplantae</taxon>
        <taxon>Streptophyta</taxon>
        <taxon>Embryophyta</taxon>
        <taxon>Tracheophyta</taxon>
        <taxon>Spermatophyta</taxon>
        <taxon>Magnoliopsida</taxon>
        <taxon>eudicotyledons</taxon>
        <taxon>Gunneridae</taxon>
        <taxon>Pentapetalae</taxon>
        <taxon>rosids</taxon>
        <taxon>malvids</taxon>
        <taxon>Brassicales</taxon>
        <taxon>Brassicaceae</taxon>
        <taxon>Brassiceae</taxon>
        <taxon>Brassica</taxon>
    </lineage>
</organism>
<dbReference type="STRING" id="3708.A0A078G2T2"/>
<dbReference type="PRINTS" id="PR00792">
    <property type="entry name" value="PEPSIN"/>
</dbReference>
<feature type="domain" description="Peptidase A1" evidence="16">
    <location>
        <begin position="195"/>
        <end position="535"/>
    </location>
</feature>
<keyword evidence="8 13" id="KW-0378">Hydrolase</keyword>
<evidence type="ECO:0000256" key="5">
    <source>
        <dbReference type="ARBA" id="ARBA00022670"/>
    </source>
</evidence>
<evidence type="ECO:0000256" key="2">
    <source>
        <dbReference type="ARBA" id="ARBA00007447"/>
    </source>
</evidence>
<evidence type="ECO:0000256" key="12">
    <source>
        <dbReference type="PIRSR" id="PIRSR601461-1"/>
    </source>
</evidence>
<dbReference type="FunFam" id="2.40.70.10:FF:000012">
    <property type="entry name" value="Aspartyl protease family protein 1"/>
    <property type="match status" value="1"/>
</dbReference>
<evidence type="ECO:0000313" key="17">
    <source>
        <dbReference type="EMBL" id="CDY20815.1"/>
    </source>
</evidence>
<evidence type="ECO:0000313" key="18">
    <source>
        <dbReference type="Proteomes" id="UP000028999"/>
    </source>
</evidence>
<keyword evidence="3" id="KW-1003">Cell membrane</keyword>
<accession>A0A078G2T2</accession>
<feature type="transmembrane region" description="Helical" evidence="15">
    <location>
        <begin position="92"/>
        <end position="115"/>
    </location>
</feature>
<evidence type="ECO:0000256" key="13">
    <source>
        <dbReference type="RuleBase" id="RU000454"/>
    </source>
</evidence>
<dbReference type="GO" id="GO:0098552">
    <property type="term" value="C:side of membrane"/>
    <property type="evidence" value="ECO:0007669"/>
    <property type="project" value="UniProtKB-KW"/>
</dbReference>
<dbReference type="AlphaFoldDB" id="A0A078G2T2"/>
<comment type="subcellular location">
    <subcellularLocation>
        <location evidence="1">Cell membrane</location>
        <topology evidence="1">Lipid-anchor</topology>
        <topology evidence="1">GPI-anchor</topology>
    </subcellularLocation>
</comment>
<dbReference type="FunFam" id="2.40.70.10:FF:000014">
    <property type="entry name" value="Aspartyl protease family protein 1"/>
    <property type="match status" value="1"/>
</dbReference>
<evidence type="ECO:0000256" key="4">
    <source>
        <dbReference type="ARBA" id="ARBA00022622"/>
    </source>
</evidence>
<reference evidence="17 18" key="1">
    <citation type="journal article" date="2014" name="Science">
        <title>Plant genetics. Early allopolyploid evolution in the post-Neolithic Brassica napus oilseed genome.</title>
        <authorList>
            <person name="Chalhoub B."/>
            <person name="Denoeud F."/>
            <person name="Liu S."/>
            <person name="Parkin I.A."/>
            <person name="Tang H."/>
            <person name="Wang X."/>
            <person name="Chiquet J."/>
            <person name="Belcram H."/>
            <person name="Tong C."/>
            <person name="Samans B."/>
            <person name="Correa M."/>
            <person name="Da Silva C."/>
            <person name="Just J."/>
            <person name="Falentin C."/>
            <person name="Koh C.S."/>
            <person name="Le Clainche I."/>
            <person name="Bernard M."/>
            <person name="Bento P."/>
            <person name="Noel B."/>
            <person name="Labadie K."/>
            <person name="Alberti A."/>
            <person name="Charles M."/>
            <person name="Arnaud D."/>
            <person name="Guo H."/>
            <person name="Daviaud C."/>
            <person name="Alamery S."/>
            <person name="Jabbari K."/>
            <person name="Zhao M."/>
            <person name="Edger P.P."/>
            <person name="Chelaifa H."/>
            <person name="Tack D."/>
            <person name="Lassalle G."/>
            <person name="Mestiri I."/>
            <person name="Schnel N."/>
            <person name="Le Paslier M.C."/>
            <person name="Fan G."/>
            <person name="Renault V."/>
            <person name="Bayer P.E."/>
            <person name="Golicz A.A."/>
            <person name="Manoli S."/>
            <person name="Lee T.H."/>
            <person name="Thi V.H."/>
            <person name="Chalabi S."/>
            <person name="Hu Q."/>
            <person name="Fan C."/>
            <person name="Tollenaere R."/>
            <person name="Lu Y."/>
            <person name="Battail C."/>
            <person name="Shen J."/>
            <person name="Sidebottom C.H."/>
            <person name="Wang X."/>
            <person name="Canaguier A."/>
            <person name="Chauveau A."/>
            <person name="Berard A."/>
            <person name="Deniot G."/>
            <person name="Guan M."/>
            <person name="Liu Z."/>
            <person name="Sun F."/>
            <person name="Lim Y.P."/>
            <person name="Lyons E."/>
            <person name="Town C.D."/>
            <person name="Bancroft I."/>
            <person name="Wang X."/>
            <person name="Meng J."/>
            <person name="Ma J."/>
            <person name="Pires J.C."/>
            <person name="King G.J."/>
            <person name="Brunel D."/>
            <person name="Delourme R."/>
            <person name="Renard M."/>
            <person name="Aury J.M."/>
            <person name="Adams K.L."/>
            <person name="Batley J."/>
            <person name="Snowdon R.J."/>
            <person name="Tost J."/>
            <person name="Edwards D."/>
            <person name="Zhou Y."/>
            <person name="Hua W."/>
            <person name="Sharpe A.G."/>
            <person name="Paterson A.H."/>
            <person name="Guan C."/>
            <person name="Wincker P."/>
        </authorList>
    </citation>
    <scope>NUCLEOTIDE SEQUENCE [LARGE SCALE GENOMIC DNA]</scope>
    <source>
        <strain evidence="18">cv. Darmor-bzh</strain>
    </source>
</reference>
<dbReference type="OMA" id="YCYDISP"/>
<keyword evidence="4" id="KW-0336">GPI-anchor</keyword>
<evidence type="ECO:0000256" key="14">
    <source>
        <dbReference type="SAM" id="MobiDB-lite"/>
    </source>
</evidence>
<dbReference type="Pfam" id="PF14541">
    <property type="entry name" value="TAXi_C"/>
    <property type="match status" value="1"/>
</dbReference>